<gene>
    <name evidence="4" type="primary">LOC116293395</name>
</gene>
<evidence type="ECO:0000256" key="2">
    <source>
        <dbReference type="SAM" id="SignalP"/>
    </source>
</evidence>
<feature type="signal peptide" evidence="2">
    <location>
        <begin position="1"/>
        <end position="24"/>
    </location>
</feature>
<feature type="compositionally biased region" description="Polar residues" evidence="1">
    <location>
        <begin position="90"/>
        <end position="101"/>
    </location>
</feature>
<feature type="region of interest" description="Disordered" evidence="1">
    <location>
        <begin position="59"/>
        <end position="174"/>
    </location>
</feature>
<organism evidence="3 4">
    <name type="scientific">Actinia tenebrosa</name>
    <name type="common">Australian red waratah sea anemone</name>
    <dbReference type="NCBI Taxonomy" id="6105"/>
    <lineage>
        <taxon>Eukaryota</taxon>
        <taxon>Metazoa</taxon>
        <taxon>Cnidaria</taxon>
        <taxon>Anthozoa</taxon>
        <taxon>Hexacorallia</taxon>
        <taxon>Actiniaria</taxon>
        <taxon>Actiniidae</taxon>
        <taxon>Actinia</taxon>
    </lineage>
</organism>
<protein>
    <submittedName>
        <fullName evidence="4">Gamete and mating-type specific protein A-like</fullName>
    </submittedName>
</protein>
<dbReference type="Proteomes" id="UP000515163">
    <property type="component" value="Unplaced"/>
</dbReference>
<feature type="chain" id="PRO_5028174888" evidence="2">
    <location>
        <begin position="25"/>
        <end position="174"/>
    </location>
</feature>
<name>A0A6P8HNR6_ACTTE</name>
<keyword evidence="2" id="KW-0732">Signal</keyword>
<evidence type="ECO:0000313" key="3">
    <source>
        <dbReference type="Proteomes" id="UP000515163"/>
    </source>
</evidence>
<keyword evidence="3" id="KW-1185">Reference proteome</keyword>
<evidence type="ECO:0000313" key="4">
    <source>
        <dbReference type="RefSeq" id="XP_031556678.1"/>
    </source>
</evidence>
<feature type="non-terminal residue" evidence="4">
    <location>
        <position position="174"/>
    </location>
</feature>
<dbReference type="KEGG" id="aten:116293395"/>
<feature type="compositionally biased region" description="Polar residues" evidence="1">
    <location>
        <begin position="71"/>
        <end position="83"/>
    </location>
</feature>
<dbReference type="OrthoDB" id="7474541at2759"/>
<feature type="compositionally biased region" description="Polar residues" evidence="1">
    <location>
        <begin position="111"/>
        <end position="158"/>
    </location>
</feature>
<accession>A0A6P8HNR6</accession>
<evidence type="ECO:0000256" key="1">
    <source>
        <dbReference type="SAM" id="MobiDB-lite"/>
    </source>
</evidence>
<dbReference type="InParanoid" id="A0A6P8HNR6"/>
<dbReference type="AlphaFoldDB" id="A0A6P8HNR6"/>
<dbReference type="GeneID" id="116293395"/>
<sequence length="174" mass="18185">MERIGVLWIILAVIVIALTSQSDGRVIRKDQLAGKNALGRKLLQENDEFILQDDDIESSGTDVDLTETLYGPTTSSAKSNVSRTPPPSSPAQETQPQSTPAPETRAPSTAAPDTQAPSTAAPDTQAPSTAAPDTQAPSTAAPETQPPSTAAPDTQAPSTAAPHQVLLHLTHKHQ</sequence>
<proteinExistence type="predicted"/>
<dbReference type="RefSeq" id="XP_031556678.1">
    <property type="nucleotide sequence ID" value="XM_031700818.1"/>
</dbReference>
<reference evidence="4" key="1">
    <citation type="submission" date="2025-08" db="UniProtKB">
        <authorList>
            <consortium name="RefSeq"/>
        </authorList>
    </citation>
    <scope>IDENTIFICATION</scope>
    <source>
        <tissue evidence="4">Tentacle</tissue>
    </source>
</reference>